<proteinExistence type="predicted"/>
<name>A0A179F822_METCM</name>
<dbReference type="RefSeq" id="XP_022284146.1">
    <property type="nucleotide sequence ID" value="XM_022429026.1"/>
</dbReference>
<organism evidence="1 2">
    <name type="scientific">Pochonia chlamydosporia 170</name>
    <dbReference type="NCBI Taxonomy" id="1380566"/>
    <lineage>
        <taxon>Eukaryota</taxon>
        <taxon>Fungi</taxon>
        <taxon>Dikarya</taxon>
        <taxon>Ascomycota</taxon>
        <taxon>Pezizomycotina</taxon>
        <taxon>Sordariomycetes</taxon>
        <taxon>Hypocreomycetidae</taxon>
        <taxon>Hypocreales</taxon>
        <taxon>Clavicipitaceae</taxon>
        <taxon>Pochonia</taxon>
    </lineage>
</organism>
<dbReference type="KEGG" id="pchm:VFPPC_16535"/>
<comment type="caution">
    <text evidence="1">The sequence shown here is derived from an EMBL/GenBank/DDBJ whole genome shotgun (WGS) entry which is preliminary data.</text>
</comment>
<reference evidence="1 2" key="1">
    <citation type="journal article" date="2016" name="PLoS Pathog.">
        <title>Biosynthesis of antibiotic leucinostatins in bio-control fungus Purpureocillium lilacinum and their inhibition on phytophthora revealed by genome mining.</title>
        <authorList>
            <person name="Wang G."/>
            <person name="Liu Z."/>
            <person name="Lin R."/>
            <person name="Li E."/>
            <person name="Mao Z."/>
            <person name="Ling J."/>
            <person name="Yang Y."/>
            <person name="Yin W.B."/>
            <person name="Xie B."/>
        </authorList>
    </citation>
    <scope>NUCLEOTIDE SEQUENCE [LARGE SCALE GENOMIC DNA]</scope>
    <source>
        <strain evidence="1">170</strain>
    </source>
</reference>
<dbReference type="EMBL" id="LSBJ02000007">
    <property type="protein sequence ID" value="OAQ61634.2"/>
    <property type="molecule type" value="Genomic_DNA"/>
</dbReference>
<protein>
    <submittedName>
        <fullName evidence="1">Uncharacterized protein</fullName>
    </submittedName>
</protein>
<keyword evidence="2" id="KW-1185">Reference proteome</keyword>
<dbReference type="AlphaFoldDB" id="A0A179F822"/>
<accession>A0A179F822</accession>
<dbReference type="Proteomes" id="UP000078397">
    <property type="component" value="Unassembled WGS sequence"/>
</dbReference>
<evidence type="ECO:0000313" key="2">
    <source>
        <dbReference type="Proteomes" id="UP000078397"/>
    </source>
</evidence>
<sequence>MAQTRPSGFCGTKLMWIAQLSNFIGAFNRNLDSLCGLWSVRKEWGLQFIPSICQTWKWRQALETWCNSNPAGRGNTRPQWCSSCSRTKFLVRVAMKIYNVLHCTAVCRTIEGSSFRLHPLHGRQKDSHPCCSQFDASNTSDQLTMADICCDATKLSHGLSLNTCHFRSHPPAIPISRAYGCLAGKLPSNSFRVDKTDRVSRIRLSSVSSKTWLQSTTSPQGHREGVGLVMKLGGPKVHDHHKPHLPVSSMWPLSFFFVGNRNSDIIFKKYSSTVTLARKQLFNISSSRLSALFTI</sequence>
<gene>
    <name evidence="1" type="ORF">VFPPC_16535</name>
</gene>
<evidence type="ECO:0000313" key="1">
    <source>
        <dbReference type="EMBL" id="OAQ61634.2"/>
    </source>
</evidence>
<dbReference type="GeneID" id="28858282"/>